<sequence>MNKSVPKSTGGIYLMPFILLFLLSGFGILHTTASQEGSAVNQVIDSISYSSALYILIKKQPAFFAYTLSNSLPLIILLFFGFLSIMWTDFYGQVLLNTVHKIGACLIAICASVIFIKDMHKFFNILLYLFFFYFIATIFLMLVRPDVALMPVAEFGAYRAGLRGFTLHPNTLGAICVVGVWVAMGSLSLPRNRKKHVLMAGLLLISIFFCLIKADSMTSMLVSIALVAIVMWFSLIQSSSGGVKALKICLMLFGLLASGIFLYILKPEAFSVEYFFKAIGRNSTLTGRLSLWELGLKGFYAKPFFGWGEDRLFTFFDYYHEPVGQFHNGYVDLLVRGGVFSAIVFIILLFQVLAGLINMTRHKNRGYITVLAFVIIWLVHNITEASIFKSPNILWLQFLILYFFSVKHGQKLNTIR</sequence>
<evidence type="ECO:0000256" key="4">
    <source>
        <dbReference type="ARBA" id="ARBA00023136"/>
    </source>
</evidence>
<reference evidence="7 8" key="1">
    <citation type="submission" date="2016-03" db="EMBL/GenBank/DDBJ databases">
        <authorList>
            <person name="Ploux O."/>
        </authorList>
    </citation>
    <scope>NUCLEOTIDE SEQUENCE [LARGE SCALE GENOMIC DNA]</scope>
    <source>
        <strain evidence="7 8">R-45371</strain>
    </source>
</reference>
<feature type="transmembrane region" description="Helical" evidence="5">
    <location>
        <begin position="366"/>
        <end position="382"/>
    </location>
</feature>
<feature type="transmembrane region" description="Helical" evidence="5">
    <location>
        <begin position="99"/>
        <end position="116"/>
    </location>
</feature>
<dbReference type="Pfam" id="PF04932">
    <property type="entry name" value="Wzy_C"/>
    <property type="match status" value="1"/>
</dbReference>
<dbReference type="Proteomes" id="UP000077763">
    <property type="component" value="Unassembled WGS sequence"/>
</dbReference>
<keyword evidence="2 5" id="KW-0812">Transmembrane</keyword>
<name>A0A177M9J2_METMH</name>
<feature type="transmembrane region" description="Helical" evidence="5">
    <location>
        <begin position="171"/>
        <end position="189"/>
    </location>
</feature>
<feature type="transmembrane region" description="Helical" evidence="5">
    <location>
        <begin position="64"/>
        <end position="87"/>
    </location>
</feature>
<feature type="transmembrane region" description="Helical" evidence="5">
    <location>
        <begin position="123"/>
        <end position="143"/>
    </location>
</feature>
<dbReference type="GO" id="GO:0016020">
    <property type="term" value="C:membrane"/>
    <property type="evidence" value="ECO:0007669"/>
    <property type="project" value="UniProtKB-SubCell"/>
</dbReference>
<feature type="transmembrane region" description="Helical" evidence="5">
    <location>
        <begin position="333"/>
        <end position="354"/>
    </location>
</feature>
<protein>
    <recommendedName>
        <fullName evidence="6">O-antigen ligase-related domain-containing protein</fullName>
    </recommendedName>
</protein>
<organism evidence="7 8">
    <name type="scientific">Methylomonas methanica</name>
    <dbReference type="NCBI Taxonomy" id="421"/>
    <lineage>
        <taxon>Bacteria</taxon>
        <taxon>Pseudomonadati</taxon>
        <taxon>Pseudomonadota</taxon>
        <taxon>Gammaproteobacteria</taxon>
        <taxon>Methylococcales</taxon>
        <taxon>Methylococcaceae</taxon>
        <taxon>Methylomonas</taxon>
    </lineage>
</organism>
<feature type="transmembrane region" description="Helical" evidence="5">
    <location>
        <begin position="12"/>
        <end position="33"/>
    </location>
</feature>
<keyword evidence="4 5" id="KW-0472">Membrane</keyword>
<evidence type="ECO:0000256" key="2">
    <source>
        <dbReference type="ARBA" id="ARBA00022692"/>
    </source>
</evidence>
<accession>A0A177M9J2</accession>
<feature type="transmembrane region" description="Helical" evidence="5">
    <location>
        <begin position="220"/>
        <end position="236"/>
    </location>
</feature>
<dbReference type="EMBL" id="LUUH01000062">
    <property type="protein sequence ID" value="OAI02386.1"/>
    <property type="molecule type" value="Genomic_DNA"/>
</dbReference>
<evidence type="ECO:0000313" key="7">
    <source>
        <dbReference type="EMBL" id="OAI02386.1"/>
    </source>
</evidence>
<feature type="transmembrane region" description="Helical" evidence="5">
    <location>
        <begin position="248"/>
        <end position="265"/>
    </location>
</feature>
<keyword evidence="3 5" id="KW-1133">Transmembrane helix</keyword>
<dbReference type="RefSeq" id="WP_064037225.1">
    <property type="nucleotide sequence ID" value="NZ_LUUH01000062.1"/>
</dbReference>
<evidence type="ECO:0000259" key="6">
    <source>
        <dbReference type="Pfam" id="PF04932"/>
    </source>
</evidence>
<feature type="domain" description="O-antigen ligase-related" evidence="6">
    <location>
        <begin position="203"/>
        <end position="346"/>
    </location>
</feature>
<evidence type="ECO:0000256" key="3">
    <source>
        <dbReference type="ARBA" id="ARBA00022989"/>
    </source>
</evidence>
<dbReference type="PANTHER" id="PTHR37422">
    <property type="entry name" value="TEICHURONIC ACID BIOSYNTHESIS PROTEIN TUAE"/>
    <property type="match status" value="1"/>
</dbReference>
<comment type="caution">
    <text evidence="7">The sequence shown here is derived from an EMBL/GenBank/DDBJ whole genome shotgun (WGS) entry which is preliminary data.</text>
</comment>
<proteinExistence type="predicted"/>
<dbReference type="InterPro" id="IPR051533">
    <property type="entry name" value="WaaL-like"/>
</dbReference>
<dbReference type="InterPro" id="IPR007016">
    <property type="entry name" value="O-antigen_ligase-rel_domated"/>
</dbReference>
<comment type="subcellular location">
    <subcellularLocation>
        <location evidence="1">Membrane</location>
        <topology evidence="1">Multi-pass membrane protein</topology>
    </subcellularLocation>
</comment>
<feature type="transmembrane region" description="Helical" evidence="5">
    <location>
        <begin position="196"/>
        <end position="214"/>
    </location>
</feature>
<dbReference type="PANTHER" id="PTHR37422:SF13">
    <property type="entry name" value="LIPOPOLYSACCHARIDE BIOSYNTHESIS PROTEIN PA4999-RELATED"/>
    <property type="match status" value="1"/>
</dbReference>
<gene>
    <name evidence="7" type="ORF">A1353_16480</name>
</gene>
<feature type="transmembrane region" description="Helical" evidence="5">
    <location>
        <begin position="388"/>
        <end position="406"/>
    </location>
</feature>
<evidence type="ECO:0000313" key="8">
    <source>
        <dbReference type="Proteomes" id="UP000077763"/>
    </source>
</evidence>
<evidence type="ECO:0000256" key="1">
    <source>
        <dbReference type="ARBA" id="ARBA00004141"/>
    </source>
</evidence>
<evidence type="ECO:0000256" key="5">
    <source>
        <dbReference type="SAM" id="Phobius"/>
    </source>
</evidence>
<dbReference type="AlphaFoldDB" id="A0A177M9J2"/>